<dbReference type="InterPro" id="IPR050832">
    <property type="entry name" value="Bact_Acetyltransf"/>
</dbReference>
<proteinExistence type="predicted"/>
<dbReference type="PANTHER" id="PTHR43877">
    <property type="entry name" value="AMINOALKYLPHOSPHONATE N-ACETYLTRANSFERASE-RELATED-RELATED"/>
    <property type="match status" value="1"/>
</dbReference>
<sequence>MTTTTTDLVALGPDDDLFTGWCEVWTAASLADRPDDPPRSGTEHVALGRQLVAPGGSRDGAHRAAMVDGAVAGALRVILPVRDNPTVAVLDVAVHPAHRRLGIGSALLADGVRLAAARGRTELIAEVDEPGPDTAGRAFALHHGWTCDLLETHRDLVLPADEERLSAVETEAVRAGAGYEIVTWRDRTPDGLLDDRALLERRMTTDAPHGDLPVEEEHWDGERIREYEASHVARGRTVLSAGAVRGGRLVAFTDLQIPLAAPQRAHQGGTLVLREHRGHRLGARVKVAVLRELQGSFPEVRRISTYNSEGNLPMVAVNEDLGFRPAGFLSSWSVRL</sequence>
<keyword evidence="2" id="KW-0012">Acyltransferase</keyword>
<dbReference type="CDD" id="cd04301">
    <property type="entry name" value="NAT_SF"/>
    <property type="match status" value="1"/>
</dbReference>
<dbReference type="SUPFAM" id="SSF55729">
    <property type="entry name" value="Acyl-CoA N-acyltransferases (Nat)"/>
    <property type="match status" value="2"/>
</dbReference>
<dbReference type="Pfam" id="PF00583">
    <property type="entry name" value="Acetyltransf_1"/>
    <property type="match status" value="1"/>
</dbReference>
<feature type="domain" description="N-acetyltransferase" evidence="3">
    <location>
        <begin position="1"/>
        <end position="205"/>
    </location>
</feature>
<dbReference type="PROSITE" id="PS51186">
    <property type="entry name" value="GNAT"/>
    <property type="match status" value="2"/>
</dbReference>
<reference evidence="4 5" key="1">
    <citation type="submission" date="2019-06" db="EMBL/GenBank/DDBJ databases">
        <title>Sequencing the genomes of 1000 actinobacteria strains.</title>
        <authorList>
            <person name="Klenk H.-P."/>
        </authorList>
    </citation>
    <scope>NUCLEOTIDE SEQUENCE [LARGE SCALE GENOMIC DNA]</scope>
    <source>
        <strain evidence="4 5">DSM 46837</strain>
    </source>
</reference>
<dbReference type="Gene3D" id="3.40.630.30">
    <property type="match status" value="1"/>
</dbReference>
<evidence type="ECO:0000313" key="4">
    <source>
        <dbReference type="EMBL" id="TQN42614.1"/>
    </source>
</evidence>
<dbReference type="AlphaFoldDB" id="A0A543PEV3"/>
<keyword evidence="1 4" id="KW-0808">Transferase</keyword>
<evidence type="ECO:0000313" key="5">
    <source>
        <dbReference type="Proteomes" id="UP000319865"/>
    </source>
</evidence>
<name>A0A543PEV3_9ACTN</name>
<accession>A0A543PEV3</accession>
<dbReference type="Proteomes" id="UP000319865">
    <property type="component" value="Unassembled WGS sequence"/>
</dbReference>
<dbReference type="OrthoDB" id="4119890at2"/>
<comment type="caution">
    <text evidence="4">The sequence shown here is derived from an EMBL/GenBank/DDBJ whole genome shotgun (WGS) entry which is preliminary data.</text>
</comment>
<dbReference type="GO" id="GO:0016747">
    <property type="term" value="F:acyltransferase activity, transferring groups other than amino-acyl groups"/>
    <property type="evidence" value="ECO:0007669"/>
    <property type="project" value="InterPro"/>
</dbReference>
<protein>
    <submittedName>
        <fullName evidence="4">Acetyltransferase (GNAT) family protein</fullName>
    </submittedName>
</protein>
<evidence type="ECO:0000256" key="1">
    <source>
        <dbReference type="ARBA" id="ARBA00022679"/>
    </source>
</evidence>
<feature type="domain" description="N-acetyltransferase" evidence="3">
    <location>
        <begin position="198"/>
        <end position="336"/>
    </location>
</feature>
<gene>
    <name evidence="4" type="ORF">FHU33_2020</name>
</gene>
<evidence type="ECO:0000259" key="3">
    <source>
        <dbReference type="PROSITE" id="PS51186"/>
    </source>
</evidence>
<dbReference type="EMBL" id="VFQE01000001">
    <property type="protein sequence ID" value="TQN42614.1"/>
    <property type="molecule type" value="Genomic_DNA"/>
</dbReference>
<dbReference type="RefSeq" id="WP_142025228.1">
    <property type="nucleotide sequence ID" value="NZ_VFQE01000001.1"/>
</dbReference>
<dbReference type="InterPro" id="IPR016181">
    <property type="entry name" value="Acyl_CoA_acyltransferase"/>
</dbReference>
<keyword evidence="5" id="KW-1185">Reference proteome</keyword>
<evidence type="ECO:0000256" key="2">
    <source>
        <dbReference type="ARBA" id="ARBA00023315"/>
    </source>
</evidence>
<organism evidence="4 5">
    <name type="scientific">Blastococcus colisei</name>
    <dbReference type="NCBI Taxonomy" id="1564162"/>
    <lineage>
        <taxon>Bacteria</taxon>
        <taxon>Bacillati</taxon>
        <taxon>Actinomycetota</taxon>
        <taxon>Actinomycetes</taxon>
        <taxon>Geodermatophilales</taxon>
        <taxon>Geodermatophilaceae</taxon>
        <taxon>Blastococcus</taxon>
    </lineage>
</organism>
<dbReference type="InterPro" id="IPR000182">
    <property type="entry name" value="GNAT_dom"/>
</dbReference>